<dbReference type="RefSeq" id="WP_181754514.1">
    <property type="nucleotide sequence ID" value="NZ_JACEIQ010000027.1"/>
</dbReference>
<dbReference type="Pfam" id="PF01979">
    <property type="entry name" value="Amidohydro_1"/>
    <property type="match status" value="1"/>
</dbReference>
<comment type="similarity">
    <text evidence="1 4">Belongs to the metallo-dependent hydrolases superfamily. NagA family.</text>
</comment>
<comment type="caution">
    <text evidence="9">The sequence shown here is derived from an EMBL/GenBank/DDBJ whole genome shotgun (WGS) entry which is preliminary data.</text>
</comment>
<gene>
    <name evidence="9" type="primary">nagA</name>
    <name evidence="9" type="ORF">H1191_18475</name>
</gene>
<dbReference type="Proteomes" id="UP000535491">
    <property type="component" value="Unassembled WGS sequence"/>
</dbReference>
<feature type="active site" description="Proton donor/acceptor" evidence="5">
    <location>
        <position position="275"/>
    </location>
</feature>
<dbReference type="GO" id="GO:0008448">
    <property type="term" value="F:N-acetylglucosamine-6-phosphate deacetylase activity"/>
    <property type="evidence" value="ECO:0007669"/>
    <property type="project" value="UniProtKB-EC"/>
</dbReference>
<dbReference type="InterPro" id="IPR003764">
    <property type="entry name" value="GlcNAc_6-P_deAcase"/>
</dbReference>
<feature type="binding site" evidence="7">
    <location>
        <position position="129"/>
    </location>
    <ligand>
        <name>Zn(2+)</name>
        <dbReference type="ChEBI" id="CHEBI:29105"/>
    </ligand>
</feature>
<accession>A0A7W1WUF2</accession>
<evidence type="ECO:0000259" key="8">
    <source>
        <dbReference type="Pfam" id="PF01979"/>
    </source>
</evidence>
<protein>
    <submittedName>
        <fullName evidence="9">N-acetylglucosamine-6-phosphate deacetylase</fullName>
        <ecNumber evidence="9">3.5.1.25</ecNumber>
    </submittedName>
</protein>
<comment type="cofactor">
    <cofactor evidence="7">
        <name>a divalent metal cation</name>
        <dbReference type="ChEBI" id="CHEBI:60240"/>
    </cofactor>
    <text evidence="7">Binds 1 divalent metal cation per subunit.</text>
</comment>
<feature type="binding site" evidence="6">
    <location>
        <begin position="221"/>
        <end position="222"/>
    </location>
    <ligand>
        <name>substrate</name>
    </ligand>
</feature>
<dbReference type="AlphaFoldDB" id="A0A7W1WUF2"/>
<evidence type="ECO:0000313" key="10">
    <source>
        <dbReference type="Proteomes" id="UP000535491"/>
    </source>
</evidence>
<evidence type="ECO:0000256" key="2">
    <source>
        <dbReference type="ARBA" id="ARBA00022723"/>
    </source>
</evidence>
<proteinExistence type="inferred from homology"/>
<dbReference type="GO" id="GO:0046872">
    <property type="term" value="F:metal ion binding"/>
    <property type="evidence" value="ECO:0007669"/>
    <property type="project" value="UniProtKB-KW"/>
</dbReference>
<organism evidence="9 10">
    <name type="scientific">Paenactinomyces guangxiensis</name>
    <dbReference type="NCBI Taxonomy" id="1490290"/>
    <lineage>
        <taxon>Bacteria</taxon>
        <taxon>Bacillati</taxon>
        <taxon>Bacillota</taxon>
        <taxon>Bacilli</taxon>
        <taxon>Bacillales</taxon>
        <taxon>Thermoactinomycetaceae</taxon>
        <taxon>Paenactinomyces</taxon>
    </lineage>
</organism>
<dbReference type="NCBIfam" id="TIGR00221">
    <property type="entry name" value="nagA"/>
    <property type="match status" value="1"/>
</dbReference>
<feature type="binding site" evidence="6">
    <location>
        <position position="253"/>
    </location>
    <ligand>
        <name>substrate</name>
    </ligand>
</feature>
<keyword evidence="4" id="KW-0119">Carbohydrate metabolism</keyword>
<sequence length="393" mass="42445">MNTQVKTKPFELKGIHFKTGEPVVVEITNGRISRIIQKGGTKENLPLIAPGLLDLQVNGYGGLDFNTLPLADGLVEKITTSLWGKGVTSYFPTVITNRDDLIEQVLHSISEVCMTERNVGRGIAGIHLEGPFISPDDGPRGAHPKKYVKAPDWSLFQRWQEVAGGRIKIVTLSPEWPGAPEFISKCVESGVVVSIGHTSATGEQIQAAVDAGARMSTHLGNGAHPILPRHPNYIWEQLSRDSLWATVIADGFHLPKSALKVILRVKGERVMLVSDAVSLSGMPPGQYDLHIGGKVVLTPEGKLHLADHPNLLAGSALTLIHGIEHLVKSGLASLSEAWEMASVRPSRLIGLPAKDGLKAGIPADLVVFSPNGWKIDILETYKDGVLVYSKNKK</sequence>
<reference evidence="9 10" key="1">
    <citation type="submission" date="2020-07" db="EMBL/GenBank/DDBJ databases">
        <authorList>
            <person name="Feng H."/>
        </authorList>
    </citation>
    <scope>NUCLEOTIDE SEQUENCE [LARGE SCALE GENOMIC DNA]</scope>
    <source>
        <strain evidence="10">s-10</strain>
    </source>
</reference>
<dbReference type="PANTHER" id="PTHR11113:SF14">
    <property type="entry name" value="N-ACETYLGLUCOSAMINE-6-PHOSPHATE DEACETYLASE"/>
    <property type="match status" value="1"/>
</dbReference>
<keyword evidence="2 7" id="KW-0479">Metal-binding</keyword>
<name>A0A7W1WUF2_9BACL</name>
<keyword evidence="10" id="KW-1185">Reference proteome</keyword>
<dbReference type="PIRSF" id="PIRSF038994">
    <property type="entry name" value="NagA"/>
    <property type="match status" value="1"/>
</dbReference>
<dbReference type="EMBL" id="JACEIQ010000027">
    <property type="protein sequence ID" value="MBA4496255.1"/>
    <property type="molecule type" value="Genomic_DNA"/>
</dbReference>
<dbReference type="PANTHER" id="PTHR11113">
    <property type="entry name" value="N-ACETYLGLUCOSAMINE-6-PHOSPHATE DEACETYLASE"/>
    <property type="match status" value="1"/>
</dbReference>
<evidence type="ECO:0000313" key="9">
    <source>
        <dbReference type="EMBL" id="MBA4496255.1"/>
    </source>
</evidence>
<dbReference type="EC" id="3.5.1.25" evidence="9"/>
<dbReference type="SUPFAM" id="SSF51556">
    <property type="entry name" value="Metallo-dependent hydrolases"/>
    <property type="match status" value="1"/>
</dbReference>
<evidence type="ECO:0000256" key="3">
    <source>
        <dbReference type="ARBA" id="ARBA00022801"/>
    </source>
</evidence>
<dbReference type="InterPro" id="IPR032466">
    <property type="entry name" value="Metal_Hydrolase"/>
</dbReference>
<dbReference type="GO" id="GO:0006046">
    <property type="term" value="P:N-acetylglucosamine catabolic process"/>
    <property type="evidence" value="ECO:0007669"/>
    <property type="project" value="TreeGrafter"/>
</dbReference>
<feature type="binding site" evidence="6">
    <location>
        <position position="229"/>
    </location>
    <ligand>
        <name>substrate</name>
    </ligand>
</feature>
<evidence type="ECO:0000256" key="4">
    <source>
        <dbReference type="PIRNR" id="PIRNR038994"/>
    </source>
</evidence>
<evidence type="ECO:0000256" key="5">
    <source>
        <dbReference type="PIRSR" id="PIRSR038994-1"/>
    </source>
</evidence>
<feature type="binding site" evidence="6">
    <location>
        <position position="142"/>
    </location>
    <ligand>
        <name>substrate</name>
    </ligand>
</feature>
<keyword evidence="3 4" id="KW-0378">Hydrolase</keyword>
<dbReference type="InterPro" id="IPR006680">
    <property type="entry name" value="Amidohydro-rel"/>
</dbReference>
<evidence type="ECO:0000256" key="1">
    <source>
        <dbReference type="ARBA" id="ARBA00010716"/>
    </source>
</evidence>
<feature type="binding site" evidence="7">
    <location>
        <position position="197"/>
    </location>
    <ligand>
        <name>Zn(2+)</name>
        <dbReference type="ChEBI" id="CHEBI:29105"/>
    </ligand>
</feature>
<feature type="domain" description="Amidohydrolase-related" evidence="8">
    <location>
        <begin position="48"/>
        <end position="370"/>
    </location>
</feature>
<evidence type="ECO:0000256" key="7">
    <source>
        <dbReference type="PIRSR" id="PIRSR038994-3"/>
    </source>
</evidence>
<feature type="binding site" evidence="6">
    <location>
        <begin position="312"/>
        <end position="314"/>
    </location>
    <ligand>
        <name>substrate</name>
    </ligand>
</feature>
<feature type="binding site" evidence="7">
    <location>
        <position position="218"/>
    </location>
    <ligand>
        <name>Zn(2+)</name>
        <dbReference type="ChEBI" id="CHEBI:29105"/>
    </ligand>
</feature>
<evidence type="ECO:0000256" key="6">
    <source>
        <dbReference type="PIRSR" id="PIRSR038994-2"/>
    </source>
</evidence>
<dbReference type="Gene3D" id="3.20.20.140">
    <property type="entry name" value="Metal-dependent hydrolases"/>
    <property type="match status" value="1"/>
</dbReference>